<name>A0A0L9U2Q7_PHAAN</name>
<feature type="region of interest" description="Disordered" evidence="1">
    <location>
        <begin position="64"/>
        <end position="164"/>
    </location>
</feature>
<sequence length="396" mass="44346">MGLMVIQGEKHIIFSLEMEAAGGGHARNTRPGTSHHTQRKAAAMVWKKASKLLDLTCNYVGSLHGPAEKSSRSQQFTAGRRGVSAEGEQVQHFTHGSPEFTQPAEKPRSIHVPVATTQRQPRPEKQEQLGNVEEGTEKRELDSSGPHPEIEQPVLDSDTNSPEEAVDDLEIGKELFNEQKQVYSEPDIPITLPDLHTHSNACDLTHIDSIGFVTDTDTDLIDHFKIFNSVSAIEPIGKSRVNIDFERETVQSDDFIELGLNFDLTQFSENFECDCESGSRSSCAEIDYALHPDSMFITDAINCEFDDKNAELKENAGDDIKEFMIDEEEYTATCLSEPEISIPVSHTQQLLVEGEILLKQITTRRILMKQFFLKFSLLNPVIENISLLVQVWQLPP</sequence>
<accession>A0A0L9U2Q7</accession>
<protein>
    <submittedName>
        <fullName evidence="2">Uncharacterized protein</fullName>
    </submittedName>
</protein>
<dbReference type="AlphaFoldDB" id="A0A0L9U2Q7"/>
<evidence type="ECO:0000313" key="2">
    <source>
        <dbReference type="EMBL" id="KOM37118.1"/>
    </source>
</evidence>
<organism evidence="2 3">
    <name type="scientific">Phaseolus angularis</name>
    <name type="common">Azuki bean</name>
    <name type="synonym">Vigna angularis</name>
    <dbReference type="NCBI Taxonomy" id="3914"/>
    <lineage>
        <taxon>Eukaryota</taxon>
        <taxon>Viridiplantae</taxon>
        <taxon>Streptophyta</taxon>
        <taxon>Embryophyta</taxon>
        <taxon>Tracheophyta</taxon>
        <taxon>Spermatophyta</taxon>
        <taxon>Magnoliopsida</taxon>
        <taxon>eudicotyledons</taxon>
        <taxon>Gunneridae</taxon>
        <taxon>Pentapetalae</taxon>
        <taxon>rosids</taxon>
        <taxon>fabids</taxon>
        <taxon>Fabales</taxon>
        <taxon>Fabaceae</taxon>
        <taxon>Papilionoideae</taxon>
        <taxon>50 kb inversion clade</taxon>
        <taxon>NPAAA clade</taxon>
        <taxon>indigoferoid/millettioid clade</taxon>
        <taxon>Phaseoleae</taxon>
        <taxon>Vigna</taxon>
    </lineage>
</organism>
<dbReference type="Proteomes" id="UP000053144">
    <property type="component" value="Chromosome 3"/>
</dbReference>
<dbReference type="Gramene" id="KOM37118">
    <property type="protein sequence ID" value="KOM37118"/>
    <property type="gene ID" value="LR48_Vigan03g049900"/>
</dbReference>
<evidence type="ECO:0000313" key="3">
    <source>
        <dbReference type="Proteomes" id="UP000053144"/>
    </source>
</evidence>
<dbReference type="EMBL" id="CM003373">
    <property type="protein sequence ID" value="KOM37118.1"/>
    <property type="molecule type" value="Genomic_DNA"/>
</dbReference>
<evidence type="ECO:0000256" key="1">
    <source>
        <dbReference type="SAM" id="MobiDB-lite"/>
    </source>
</evidence>
<gene>
    <name evidence="2" type="ORF">LR48_Vigan03g049900</name>
</gene>
<proteinExistence type="predicted"/>
<reference evidence="3" key="1">
    <citation type="journal article" date="2015" name="Proc. Natl. Acad. Sci. U.S.A.">
        <title>Genome sequencing of adzuki bean (Vigna angularis) provides insight into high starch and low fat accumulation and domestication.</title>
        <authorList>
            <person name="Yang K."/>
            <person name="Tian Z."/>
            <person name="Chen C."/>
            <person name="Luo L."/>
            <person name="Zhao B."/>
            <person name="Wang Z."/>
            <person name="Yu L."/>
            <person name="Li Y."/>
            <person name="Sun Y."/>
            <person name="Li W."/>
            <person name="Chen Y."/>
            <person name="Li Y."/>
            <person name="Zhang Y."/>
            <person name="Ai D."/>
            <person name="Zhao J."/>
            <person name="Shang C."/>
            <person name="Ma Y."/>
            <person name="Wu B."/>
            <person name="Wang M."/>
            <person name="Gao L."/>
            <person name="Sun D."/>
            <person name="Zhang P."/>
            <person name="Guo F."/>
            <person name="Wang W."/>
            <person name="Li Y."/>
            <person name="Wang J."/>
            <person name="Varshney R.K."/>
            <person name="Wang J."/>
            <person name="Ling H.Q."/>
            <person name="Wan P."/>
        </authorList>
    </citation>
    <scope>NUCLEOTIDE SEQUENCE</scope>
    <source>
        <strain evidence="3">cv. Jingnong 6</strain>
    </source>
</reference>